<dbReference type="InterPro" id="IPR053167">
    <property type="entry name" value="Spore_coat_component"/>
</dbReference>
<feature type="chain" id="PRO_5022714571" evidence="1">
    <location>
        <begin position="28"/>
        <end position="315"/>
    </location>
</feature>
<feature type="domain" description="Spore coat protein U/FanG" evidence="2">
    <location>
        <begin position="24"/>
        <end position="151"/>
    </location>
</feature>
<evidence type="ECO:0000256" key="1">
    <source>
        <dbReference type="SAM" id="SignalP"/>
    </source>
</evidence>
<dbReference type="SMART" id="SM00972">
    <property type="entry name" value="SCPU"/>
    <property type="match status" value="1"/>
</dbReference>
<dbReference type="Pfam" id="PF05229">
    <property type="entry name" value="SCPU"/>
    <property type="match status" value="2"/>
</dbReference>
<evidence type="ECO:0000259" key="2">
    <source>
        <dbReference type="Pfam" id="PF05229"/>
    </source>
</evidence>
<name>A0A5A9Z5R4_9RHOB</name>
<reference evidence="3 4" key="1">
    <citation type="submission" date="2019-07" db="EMBL/GenBank/DDBJ databases">
        <title>Aquicoccus porphyridii gen. nov., sp. nov., isolated from a small marine red alga, Porphyridium marinum.</title>
        <authorList>
            <person name="Liu L."/>
        </authorList>
    </citation>
    <scope>NUCLEOTIDE SEQUENCE [LARGE SCALE GENOMIC DNA]</scope>
    <source>
        <strain evidence="3 4">L1 8-17</strain>
    </source>
</reference>
<dbReference type="AlphaFoldDB" id="A0A5A9Z5R4"/>
<evidence type="ECO:0000313" key="4">
    <source>
        <dbReference type="Proteomes" id="UP000325291"/>
    </source>
</evidence>
<comment type="caution">
    <text evidence="3">The sequence shown here is derived from an EMBL/GenBank/DDBJ whole genome shotgun (WGS) entry which is preliminary data.</text>
</comment>
<proteinExistence type="predicted"/>
<keyword evidence="1" id="KW-0732">Signal</keyword>
<dbReference type="InterPro" id="IPR007893">
    <property type="entry name" value="Spore_coat_U/FanG"/>
</dbReference>
<dbReference type="PROSITE" id="PS51257">
    <property type="entry name" value="PROKAR_LIPOPROTEIN"/>
    <property type="match status" value="1"/>
</dbReference>
<dbReference type="EMBL" id="VINQ01000013">
    <property type="protein sequence ID" value="KAA0912497.1"/>
    <property type="molecule type" value="Genomic_DNA"/>
</dbReference>
<keyword evidence="4" id="KW-1185">Reference proteome</keyword>
<protein>
    <submittedName>
        <fullName evidence="3">Spore coat U domain-containing protein</fullName>
    </submittedName>
</protein>
<feature type="domain" description="Spore coat protein U/FanG" evidence="2">
    <location>
        <begin position="178"/>
        <end position="312"/>
    </location>
</feature>
<gene>
    <name evidence="3" type="ORF">FLO80_15650</name>
</gene>
<accession>A0A5A9Z5R4</accession>
<dbReference type="Proteomes" id="UP000325291">
    <property type="component" value="Unassembled WGS sequence"/>
</dbReference>
<evidence type="ECO:0000313" key="3">
    <source>
        <dbReference type="EMBL" id="KAA0912497.1"/>
    </source>
</evidence>
<organism evidence="3 4">
    <name type="scientific">Aquicoccus porphyridii</name>
    <dbReference type="NCBI Taxonomy" id="1852029"/>
    <lineage>
        <taxon>Bacteria</taxon>
        <taxon>Pseudomonadati</taxon>
        <taxon>Pseudomonadota</taxon>
        <taxon>Alphaproteobacteria</taxon>
        <taxon>Rhodobacterales</taxon>
        <taxon>Paracoccaceae</taxon>
        <taxon>Aquicoccus</taxon>
    </lineage>
</organism>
<feature type="signal peptide" evidence="1">
    <location>
        <begin position="1"/>
        <end position="27"/>
    </location>
</feature>
<dbReference type="PANTHER" id="PTHR37089">
    <property type="entry name" value="PROTEIN U-RELATED"/>
    <property type="match status" value="1"/>
</dbReference>
<sequence length="315" mass="32231">MPVMKRILIRITLALSLCAASVGGAAAQSCTATMDDFNFGTTSVRGGSTPQTLGTLRVDCEALLGLISTVNICITVGAGDGGAGPSNSPRYMRRADGNQLAYQLYRGGYGGTILNGISGVQLSLLGSSVFEETIYAEILDSGTSVKGGYYDSNFFGGVDFVVTAGTLLSCTSQGQQDTGDFTVSADIEPSCTVSAGTLDFGTLGTTVSAPVTGQATIDVTCSNGIPYTVYLGQGQGMSVTDPTGRKMTSGSNTLTYGLYRNQALSAPWGWTAGVDGYAATGTGALQSVPVYGQISAGQTVPVGVYNDSVVITVDY</sequence>